<protein>
    <submittedName>
        <fullName evidence="3">T9SS type A sorting domain-containing protein</fullName>
    </submittedName>
</protein>
<gene>
    <name evidence="3" type="ORF">FAM09_16575</name>
</gene>
<evidence type="ECO:0000256" key="1">
    <source>
        <dbReference type="SAM" id="SignalP"/>
    </source>
</evidence>
<evidence type="ECO:0000313" key="4">
    <source>
        <dbReference type="Proteomes" id="UP000306918"/>
    </source>
</evidence>
<organism evidence="3 4">
    <name type="scientific">Niastella caeni</name>
    <dbReference type="NCBI Taxonomy" id="2569763"/>
    <lineage>
        <taxon>Bacteria</taxon>
        <taxon>Pseudomonadati</taxon>
        <taxon>Bacteroidota</taxon>
        <taxon>Chitinophagia</taxon>
        <taxon>Chitinophagales</taxon>
        <taxon>Chitinophagaceae</taxon>
        <taxon>Niastella</taxon>
    </lineage>
</organism>
<dbReference type="Proteomes" id="UP000306918">
    <property type="component" value="Unassembled WGS sequence"/>
</dbReference>
<sequence length="351" mass="37258">MKKTTIFTACLSLGLAMTSTGSLFAQSWSLTGNAGTNSSSNFLGTTDNNALIFRTNNQRRIAITTGKYGGLEAGTSSLPGYIAIASRDIVDTLLPLIITGNIQSQTWGNSAGRTMGRLIRLNQGPSVANGGVNWYDMGIGQDTCFFITNHSVPPTFGNGTIRKRMIVVSPQDRVGINLPGNDAIGTGAVPTANFHTNGTVRLQNLPSGTGNVLVIDNAGNVYRGASTGRTASNPDPEVEKLRTEVAELKSMITALKQGYVRIATAEEKLLIQNSPNPFTSSTTIKYALPSSFQSAFMTVKDANGKVVKNYNITAQNGNVVLDGGELASGVYFYSLVVDGKTVETKKMVLNK</sequence>
<dbReference type="NCBIfam" id="TIGR04183">
    <property type="entry name" value="Por_Secre_tail"/>
    <property type="match status" value="1"/>
</dbReference>
<name>A0A4S8HS60_9BACT</name>
<dbReference type="Pfam" id="PF18962">
    <property type="entry name" value="Por_Secre_tail"/>
    <property type="match status" value="1"/>
</dbReference>
<feature type="signal peptide" evidence="1">
    <location>
        <begin position="1"/>
        <end position="25"/>
    </location>
</feature>
<evidence type="ECO:0000313" key="3">
    <source>
        <dbReference type="EMBL" id="THU38290.1"/>
    </source>
</evidence>
<comment type="caution">
    <text evidence="3">The sequence shown here is derived from an EMBL/GenBank/DDBJ whole genome shotgun (WGS) entry which is preliminary data.</text>
</comment>
<proteinExistence type="predicted"/>
<keyword evidence="4" id="KW-1185">Reference proteome</keyword>
<keyword evidence="1" id="KW-0732">Signal</keyword>
<dbReference type="EMBL" id="STFF01000004">
    <property type="protein sequence ID" value="THU38290.1"/>
    <property type="molecule type" value="Genomic_DNA"/>
</dbReference>
<dbReference type="RefSeq" id="WP_136578245.1">
    <property type="nucleotide sequence ID" value="NZ_STFF01000004.1"/>
</dbReference>
<feature type="chain" id="PRO_5020804622" evidence="1">
    <location>
        <begin position="26"/>
        <end position="351"/>
    </location>
</feature>
<dbReference type="OrthoDB" id="9807669at2"/>
<accession>A0A4S8HS60</accession>
<dbReference type="AlphaFoldDB" id="A0A4S8HS60"/>
<dbReference type="InterPro" id="IPR026444">
    <property type="entry name" value="Secre_tail"/>
</dbReference>
<evidence type="ECO:0000259" key="2">
    <source>
        <dbReference type="Pfam" id="PF18962"/>
    </source>
</evidence>
<reference evidence="3 4" key="1">
    <citation type="submission" date="2019-04" db="EMBL/GenBank/DDBJ databases">
        <title>Niastella caeni sp. nov., isolated from activated sludge.</title>
        <authorList>
            <person name="Sheng M."/>
        </authorList>
    </citation>
    <scope>NUCLEOTIDE SEQUENCE [LARGE SCALE GENOMIC DNA]</scope>
    <source>
        <strain evidence="3 4">HX-2-15</strain>
    </source>
</reference>
<feature type="domain" description="Secretion system C-terminal sorting" evidence="2">
    <location>
        <begin position="275"/>
        <end position="348"/>
    </location>
</feature>